<gene>
    <name evidence="1" type="ORF">PCOR1329_LOCUS784</name>
</gene>
<organism evidence="1 2">
    <name type="scientific">Prorocentrum cordatum</name>
    <dbReference type="NCBI Taxonomy" id="2364126"/>
    <lineage>
        <taxon>Eukaryota</taxon>
        <taxon>Sar</taxon>
        <taxon>Alveolata</taxon>
        <taxon>Dinophyceae</taxon>
        <taxon>Prorocentrales</taxon>
        <taxon>Prorocentraceae</taxon>
        <taxon>Prorocentrum</taxon>
    </lineage>
</organism>
<accession>A0ABN9P8P6</accession>
<evidence type="ECO:0000313" key="1">
    <source>
        <dbReference type="EMBL" id="CAK0789115.1"/>
    </source>
</evidence>
<dbReference type="Proteomes" id="UP001189429">
    <property type="component" value="Unassembled WGS sequence"/>
</dbReference>
<proteinExistence type="predicted"/>
<protein>
    <recommendedName>
        <fullName evidence="3">Subtilisin</fullName>
    </recommendedName>
</protein>
<sequence>MGFDRGCTRAAVEESAPSLETGITRSSLTGNSLSVQVASCILAQLVAQEGQRPVPDSAPRPRTGVAPAAWAQGPILGGVDVSDPDLERHLVFKCLGTASRGGADVRLDLRAPFWAQAWPCSGLQTSLWTWSIGHGFQCKEPARINELEVGAAVNAVKWRASGVEVPMPLPQLARLAGWRQCHG</sequence>
<dbReference type="EMBL" id="CAUYUJ010000177">
    <property type="protein sequence ID" value="CAK0789115.1"/>
    <property type="molecule type" value="Genomic_DNA"/>
</dbReference>
<keyword evidence="2" id="KW-1185">Reference proteome</keyword>
<name>A0ABN9P8P6_9DINO</name>
<reference evidence="1" key="1">
    <citation type="submission" date="2023-10" db="EMBL/GenBank/DDBJ databases">
        <authorList>
            <person name="Chen Y."/>
            <person name="Shah S."/>
            <person name="Dougan E. K."/>
            <person name="Thang M."/>
            <person name="Chan C."/>
        </authorList>
    </citation>
    <scope>NUCLEOTIDE SEQUENCE [LARGE SCALE GENOMIC DNA]</scope>
</reference>
<comment type="caution">
    <text evidence="1">The sequence shown here is derived from an EMBL/GenBank/DDBJ whole genome shotgun (WGS) entry which is preliminary data.</text>
</comment>
<evidence type="ECO:0000313" key="2">
    <source>
        <dbReference type="Proteomes" id="UP001189429"/>
    </source>
</evidence>
<evidence type="ECO:0008006" key="3">
    <source>
        <dbReference type="Google" id="ProtNLM"/>
    </source>
</evidence>